<protein>
    <submittedName>
        <fullName evidence="2">Uncharacterized protein</fullName>
    </submittedName>
</protein>
<accession>A0A3L6QFQ9</accession>
<sequence>MSELDPSVTGTRPHTTTSAAAPVADCAQEVVRDAQAVEEPAPTATSCGRSRGHRSRGATDAPAWGMPPPPLHVDPGSEALACAPQRTPRVGESAAAAITRGVAAAAWPETATAALTPDPGEPPHQRADPVASHTDPAGPGRSARRRRRRRSRDSQRPGGRAAP</sequence>
<keyword evidence="3" id="KW-1185">Reference proteome</keyword>
<comment type="caution">
    <text evidence="2">The sequence shown here is derived from an EMBL/GenBank/DDBJ whole genome shotgun (WGS) entry which is preliminary data.</text>
</comment>
<name>A0A3L6QFQ9_PANMI</name>
<dbReference type="AlphaFoldDB" id="A0A3L6QFQ9"/>
<feature type="compositionally biased region" description="Basic residues" evidence="1">
    <location>
        <begin position="142"/>
        <end position="151"/>
    </location>
</feature>
<evidence type="ECO:0000313" key="2">
    <source>
        <dbReference type="EMBL" id="RLM78562.1"/>
    </source>
</evidence>
<organism evidence="2 3">
    <name type="scientific">Panicum miliaceum</name>
    <name type="common">Proso millet</name>
    <name type="synonym">Broomcorn millet</name>
    <dbReference type="NCBI Taxonomy" id="4540"/>
    <lineage>
        <taxon>Eukaryota</taxon>
        <taxon>Viridiplantae</taxon>
        <taxon>Streptophyta</taxon>
        <taxon>Embryophyta</taxon>
        <taxon>Tracheophyta</taxon>
        <taxon>Spermatophyta</taxon>
        <taxon>Magnoliopsida</taxon>
        <taxon>Liliopsida</taxon>
        <taxon>Poales</taxon>
        <taxon>Poaceae</taxon>
        <taxon>PACMAD clade</taxon>
        <taxon>Panicoideae</taxon>
        <taxon>Panicodae</taxon>
        <taxon>Paniceae</taxon>
        <taxon>Panicinae</taxon>
        <taxon>Panicum</taxon>
        <taxon>Panicum sect. Panicum</taxon>
    </lineage>
</organism>
<feature type="compositionally biased region" description="Polar residues" evidence="1">
    <location>
        <begin position="8"/>
        <end position="19"/>
    </location>
</feature>
<evidence type="ECO:0000313" key="3">
    <source>
        <dbReference type="Proteomes" id="UP000275267"/>
    </source>
</evidence>
<proteinExistence type="predicted"/>
<reference evidence="3" key="1">
    <citation type="journal article" date="2019" name="Nat. Commun.">
        <title>The genome of broomcorn millet.</title>
        <authorList>
            <person name="Zou C."/>
            <person name="Miki D."/>
            <person name="Li D."/>
            <person name="Tang Q."/>
            <person name="Xiao L."/>
            <person name="Rajput S."/>
            <person name="Deng P."/>
            <person name="Jia W."/>
            <person name="Huang R."/>
            <person name="Zhang M."/>
            <person name="Sun Y."/>
            <person name="Hu J."/>
            <person name="Fu X."/>
            <person name="Schnable P.S."/>
            <person name="Li F."/>
            <person name="Zhang H."/>
            <person name="Feng B."/>
            <person name="Zhu X."/>
            <person name="Liu R."/>
            <person name="Schnable J.C."/>
            <person name="Zhu J.-K."/>
            <person name="Zhang H."/>
        </authorList>
    </citation>
    <scope>NUCLEOTIDE SEQUENCE [LARGE SCALE GENOMIC DNA]</scope>
</reference>
<feature type="region of interest" description="Disordered" evidence="1">
    <location>
        <begin position="109"/>
        <end position="163"/>
    </location>
</feature>
<dbReference type="Proteomes" id="UP000275267">
    <property type="component" value="Unassembled WGS sequence"/>
</dbReference>
<evidence type="ECO:0000256" key="1">
    <source>
        <dbReference type="SAM" id="MobiDB-lite"/>
    </source>
</evidence>
<dbReference type="EMBL" id="PQIB02000012">
    <property type="protein sequence ID" value="RLM78562.1"/>
    <property type="molecule type" value="Genomic_DNA"/>
</dbReference>
<feature type="region of interest" description="Disordered" evidence="1">
    <location>
        <begin position="1"/>
        <end position="78"/>
    </location>
</feature>
<gene>
    <name evidence="2" type="ORF">C2845_PM12G29010</name>
</gene>